<protein>
    <submittedName>
        <fullName evidence="2">Uncharacterized protein</fullName>
    </submittedName>
</protein>
<dbReference type="AlphaFoldDB" id="A0A9W9HXY6"/>
<evidence type="ECO:0000313" key="2">
    <source>
        <dbReference type="EMBL" id="KAJ5159765.1"/>
    </source>
</evidence>
<dbReference type="RefSeq" id="XP_056541323.1">
    <property type="nucleotide sequence ID" value="XM_056688894.1"/>
</dbReference>
<reference evidence="2" key="2">
    <citation type="journal article" date="2023" name="IMA Fungus">
        <title>Comparative genomic study of the Penicillium genus elucidates a diverse pangenome and 15 lateral gene transfer events.</title>
        <authorList>
            <person name="Petersen C."/>
            <person name="Sorensen T."/>
            <person name="Nielsen M.R."/>
            <person name="Sondergaard T.E."/>
            <person name="Sorensen J.L."/>
            <person name="Fitzpatrick D.A."/>
            <person name="Frisvad J.C."/>
            <person name="Nielsen K.L."/>
        </authorList>
    </citation>
    <scope>NUCLEOTIDE SEQUENCE</scope>
    <source>
        <strain evidence="2">IBT 26290</strain>
    </source>
</reference>
<feature type="compositionally biased region" description="Basic and acidic residues" evidence="1">
    <location>
        <begin position="241"/>
        <end position="275"/>
    </location>
</feature>
<sequence>MPSPHLAEEMYDAWARVTNPSRVLEDILEDQKKSRTLYNMIRRQAKFIEAERSKDFDLGEITIFDKVLVDLWREGHQLKNIGLLEFFIEEYMMAKTVRGYREKKVIVYAYLRAQEMIDADAEVKAEGFTAQQASPLDKLIRVYQDAKADFYFSDANKSGVSNKCNDKFNNVRFLRDTAENLYRHMKANNLESHPLLPEVTKTVNVSQQHAEHLAGGRKRIFELNPNEDTRPRGPRFKRQRREREHHGREHPGRRPDRYVDSYRPQRPDRVNRDGCRDDDEPNEYHDGPRDDLGGPPRGHHRNEHDEEYADDPAHN</sequence>
<dbReference type="Proteomes" id="UP001149163">
    <property type="component" value="Unassembled WGS sequence"/>
</dbReference>
<proteinExistence type="predicted"/>
<gene>
    <name evidence="2" type="ORF">N7482_006769</name>
</gene>
<feature type="compositionally biased region" description="Basic and acidic residues" evidence="1">
    <location>
        <begin position="282"/>
        <end position="292"/>
    </location>
</feature>
<name>A0A9W9HXY6_9EURO</name>
<feature type="compositionally biased region" description="Acidic residues" evidence="1">
    <location>
        <begin position="305"/>
        <end position="315"/>
    </location>
</feature>
<dbReference type="OrthoDB" id="5296805at2759"/>
<feature type="region of interest" description="Disordered" evidence="1">
    <location>
        <begin position="212"/>
        <end position="315"/>
    </location>
</feature>
<keyword evidence="3" id="KW-1185">Reference proteome</keyword>
<evidence type="ECO:0000313" key="3">
    <source>
        <dbReference type="Proteomes" id="UP001149163"/>
    </source>
</evidence>
<dbReference type="EMBL" id="JAPQKN010000004">
    <property type="protein sequence ID" value="KAJ5159765.1"/>
    <property type="molecule type" value="Genomic_DNA"/>
</dbReference>
<comment type="caution">
    <text evidence="2">The sequence shown here is derived from an EMBL/GenBank/DDBJ whole genome shotgun (WGS) entry which is preliminary data.</text>
</comment>
<evidence type="ECO:0000256" key="1">
    <source>
        <dbReference type="SAM" id="MobiDB-lite"/>
    </source>
</evidence>
<accession>A0A9W9HXY6</accession>
<reference evidence="2" key="1">
    <citation type="submission" date="2022-11" db="EMBL/GenBank/DDBJ databases">
        <authorList>
            <person name="Petersen C."/>
        </authorList>
    </citation>
    <scope>NUCLEOTIDE SEQUENCE</scope>
    <source>
        <strain evidence="2">IBT 26290</strain>
    </source>
</reference>
<dbReference type="GeneID" id="81428070"/>
<organism evidence="2 3">
    <name type="scientific">Penicillium canariense</name>
    <dbReference type="NCBI Taxonomy" id="189055"/>
    <lineage>
        <taxon>Eukaryota</taxon>
        <taxon>Fungi</taxon>
        <taxon>Dikarya</taxon>
        <taxon>Ascomycota</taxon>
        <taxon>Pezizomycotina</taxon>
        <taxon>Eurotiomycetes</taxon>
        <taxon>Eurotiomycetidae</taxon>
        <taxon>Eurotiales</taxon>
        <taxon>Aspergillaceae</taxon>
        <taxon>Penicillium</taxon>
    </lineage>
</organism>